<organism evidence="2 3">
    <name type="scientific">Araneus ventricosus</name>
    <name type="common">Orbweaver spider</name>
    <name type="synonym">Epeira ventricosa</name>
    <dbReference type="NCBI Taxonomy" id="182803"/>
    <lineage>
        <taxon>Eukaryota</taxon>
        <taxon>Metazoa</taxon>
        <taxon>Ecdysozoa</taxon>
        <taxon>Arthropoda</taxon>
        <taxon>Chelicerata</taxon>
        <taxon>Arachnida</taxon>
        <taxon>Araneae</taxon>
        <taxon>Araneomorphae</taxon>
        <taxon>Entelegynae</taxon>
        <taxon>Araneoidea</taxon>
        <taxon>Araneidae</taxon>
        <taxon>Araneus</taxon>
    </lineage>
</organism>
<dbReference type="AlphaFoldDB" id="A0A4Y2LWY5"/>
<feature type="region of interest" description="Disordered" evidence="1">
    <location>
        <begin position="1"/>
        <end position="20"/>
    </location>
</feature>
<dbReference type="EMBL" id="BGPR01201581">
    <property type="protein sequence ID" value="GBN19348.1"/>
    <property type="molecule type" value="Genomic_DNA"/>
</dbReference>
<sequence>MPKSSRNAFVPRPKQSPKYKTRACGGGCLSSLTLNGTLHSRQTPTFCSILCDGVFTTAPAALDIGYKRSQKS</sequence>
<protein>
    <submittedName>
        <fullName evidence="2">Uncharacterized protein</fullName>
    </submittedName>
</protein>
<feature type="non-terminal residue" evidence="2">
    <location>
        <position position="72"/>
    </location>
</feature>
<accession>A0A4Y2LWY5</accession>
<dbReference type="Proteomes" id="UP000499080">
    <property type="component" value="Unassembled WGS sequence"/>
</dbReference>
<evidence type="ECO:0000313" key="2">
    <source>
        <dbReference type="EMBL" id="GBN19348.1"/>
    </source>
</evidence>
<evidence type="ECO:0000313" key="3">
    <source>
        <dbReference type="Proteomes" id="UP000499080"/>
    </source>
</evidence>
<gene>
    <name evidence="2" type="ORF">AVEN_132048_1</name>
</gene>
<evidence type="ECO:0000256" key="1">
    <source>
        <dbReference type="SAM" id="MobiDB-lite"/>
    </source>
</evidence>
<reference evidence="2 3" key="1">
    <citation type="journal article" date="2019" name="Sci. Rep.">
        <title>Orb-weaving spider Araneus ventricosus genome elucidates the spidroin gene catalogue.</title>
        <authorList>
            <person name="Kono N."/>
            <person name="Nakamura H."/>
            <person name="Ohtoshi R."/>
            <person name="Moran D.A.P."/>
            <person name="Shinohara A."/>
            <person name="Yoshida Y."/>
            <person name="Fujiwara M."/>
            <person name="Mori M."/>
            <person name="Tomita M."/>
            <person name="Arakawa K."/>
        </authorList>
    </citation>
    <scope>NUCLEOTIDE SEQUENCE [LARGE SCALE GENOMIC DNA]</scope>
</reference>
<comment type="caution">
    <text evidence="2">The sequence shown here is derived from an EMBL/GenBank/DDBJ whole genome shotgun (WGS) entry which is preliminary data.</text>
</comment>
<keyword evidence="3" id="KW-1185">Reference proteome</keyword>
<name>A0A4Y2LWY5_ARAVE</name>
<proteinExistence type="predicted"/>